<keyword evidence="11" id="KW-1185">Reference proteome</keyword>
<dbReference type="GO" id="GO:0000976">
    <property type="term" value="F:transcription cis-regulatory region binding"/>
    <property type="evidence" value="ECO:0007669"/>
    <property type="project" value="TreeGrafter"/>
</dbReference>
<dbReference type="SUPFAM" id="SSF52172">
    <property type="entry name" value="CheY-like"/>
    <property type="match status" value="1"/>
</dbReference>
<protein>
    <submittedName>
        <fullName evidence="10">Response regulator transcription factor</fullName>
    </submittedName>
</protein>
<keyword evidence="2" id="KW-0902">Two-component regulatory system</keyword>
<dbReference type="InterPro" id="IPR011006">
    <property type="entry name" value="CheY-like_superfamily"/>
</dbReference>
<keyword evidence="3" id="KW-0805">Transcription regulation</keyword>
<dbReference type="GO" id="GO:0005829">
    <property type="term" value="C:cytosol"/>
    <property type="evidence" value="ECO:0007669"/>
    <property type="project" value="TreeGrafter"/>
</dbReference>
<comment type="caution">
    <text evidence="10">The sequence shown here is derived from an EMBL/GenBank/DDBJ whole genome shotgun (WGS) entry which is preliminary data.</text>
</comment>
<evidence type="ECO:0000259" key="8">
    <source>
        <dbReference type="PROSITE" id="PS50110"/>
    </source>
</evidence>
<feature type="modified residue" description="4-aspartylphosphate" evidence="6">
    <location>
        <position position="53"/>
    </location>
</feature>
<evidence type="ECO:0000256" key="5">
    <source>
        <dbReference type="ARBA" id="ARBA00023163"/>
    </source>
</evidence>
<keyword evidence="4 7" id="KW-0238">DNA-binding</keyword>
<dbReference type="Proteomes" id="UP000321822">
    <property type="component" value="Unassembled WGS sequence"/>
</dbReference>
<dbReference type="Gene3D" id="3.40.50.2300">
    <property type="match status" value="1"/>
</dbReference>
<reference evidence="10 11" key="1">
    <citation type="submission" date="2019-07" db="EMBL/GenBank/DDBJ databases">
        <title>Genomes of sea-ice associated Colwellia species.</title>
        <authorList>
            <person name="Bowman J.P."/>
        </authorList>
    </citation>
    <scope>NUCLEOTIDE SEQUENCE [LARGE SCALE GENOMIC DNA]</scope>
    <source>
        <strain evidence="10 11">ACAM 459</strain>
    </source>
</reference>
<dbReference type="Pfam" id="PF00486">
    <property type="entry name" value="Trans_reg_C"/>
    <property type="match status" value="1"/>
</dbReference>
<dbReference type="InterPro" id="IPR036388">
    <property type="entry name" value="WH-like_DNA-bd_sf"/>
</dbReference>
<evidence type="ECO:0000256" key="4">
    <source>
        <dbReference type="ARBA" id="ARBA00023125"/>
    </source>
</evidence>
<evidence type="ECO:0000256" key="1">
    <source>
        <dbReference type="ARBA" id="ARBA00022553"/>
    </source>
</evidence>
<evidence type="ECO:0000256" key="6">
    <source>
        <dbReference type="PROSITE-ProRule" id="PRU00169"/>
    </source>
</evidence>
<evidence type="ECO:0000259" key="9">
    <source>
        <dbReference type="PROSITE" id="PS51755"/>
    </source>
</evidence>
<dbReference type="SUPFAM" id="SSF46894">
    <property type="entry name" value="C-terminal effector domain of the bipartite response regulators"/>
    <property type="match status" value="1"/>
</dbReference>
<dbReference type="SMART" id="SM00448">
    <property type="entry name" value="REC"/>
    <property type="match status" value="1"/>
</dbReference>
<dbReference type="EMBL" id="VOLT01000003">
    <property type="protein sequence ID" value="TWX69688.1"/>
    <property type="molecule type" value="Genomic_DNA"/>
</dbReference>
<dbReference type="FunFam" id="3.40.50.2300:FF:000001">
    <property type="entry name" value="DNA-binding response regulator PhoB"/>
    <property type="match status" value="1"/>
</dbReference>
<dbReference type="Gene3D" id="6.10.250.690">
    <property type="match status" value="1"/>
</dbReference>
<organism evidence="10 11">
    <name type="scientific">Colwellia demingiae</name>
    <dbReference type="NCBI Taxonomy" id="89401"/>
    <lineage>
        <taxon>Bacteria</taxon>
        <taxon>Pseudomonadati</taxon>
        <taxon>Pseudomonadota</taxon>
        <taxon>Gammaproteobacteria</taxon>
        <taxon>Alteromonadales</taxon>
        <taxon>Colwelliaceae</taxon>
        <taxon>Colwellia</taxon>
    </lineage>
</organism>
<dbReference type="GO" id="GO:0006355">
    <property type="term" value="P:regulation of DNA-templated transcription"/>
    <property type="evidence" value="ECO:0007669"/>
    <property type="project" value="InterPro"/>
</dbReference>
<dbReference type="PROSITE" id="PS51755">
    <property type="entry name" value="OMPR_PHOB"/>
    <property type="match status" value="1"/>
</dbReference>
<feature type="domain" description="Response regulatory" evidence="8">
    <location>
        <begin position="4"/>
        <end position="118"/>
    </location>
</feature>
<feature type="domain" description="OmpR/PhoB-type" evidence="9">
    <location>
        <begin position="125"/>
        <end position="222"/>
    </location>
</feature>
<accession>A0A5C6QLX0</accession>
<dbReference type="CDD" id="cd17624">
    <property type="entry name" value="REC_OmpR_PmrA-like"/>
    <property type="match status" value="1"/>
</dbReference>
<dbReference type="Gene3D" id="1.10.10.10">
    <property type="entry name" value="Winged helix-like DNA-binding domain superfamily/Winged helix DNA-binding domain"/>
    <property type="match status" value="1"/>
</dbReference>
<keyword evidence="1 6" id="KW-0597">Phosphoprotein</keyword>
<dbReference type="InterPro" id="IPR039420">
    <property type="entry name" value="WalR-like"/>
</dbReference>
<dbReference type="SMART" id="SM00862">
    <property type="entry name" value="Trans_reg_C"/>
    <property type="match status" value="1"/>
</dbReference>
<keyword evidence="5" id="KW-0804">Transcription</keyword>
<name>A0A5C6QLX0_9GAMM</name>
<feature type="DNA-binding region" description="OmpR/PhoB-type" evidence="7">
    <location>
        <begin position="125"/>
        <end position="222"/>
    </location>
</feature>
<dbReference type="AlphaFoldDB" id="A0A5C6QLX0"/>
<evidence type="ECO:0000313" key="10">
    <source>
        <dbReference type="EMBL" id="TWX69688.1"/>
    </source>
</evidence>
<proteinExistence type="predicted"/>
<evidence type="ECO:0000256" key="2">
    <source>
        <dbReference type="ARBA" id="ARBA00023012"/>
    </source>
</evidence>
<dbReference type="InterPro" id="IPR016032">
    <property type="entry name" value="Sig_transdc_resp-reg_C-effctor"/>
</dbReference>
<evidence type="ECO:0000313" key="11">
    <source>
        <dbReference type="Proteomes" id="UP000321822"/>
    </source>
</evidence>
<dbReference type="InterPro" id="IPR001867">
    <property type="entry name" value="OmpR/PhoB-type_DNA-bd"/>
</dbReference>
<sequence>MSINVLLVEDDIDLASTVVDYLEIEGISCDHAANGVQGLSLIEANHYQVILLDLNLPRLDGLSVCQKVRASSDDTPILMLTARDSLKDKVAGFDAGTDDYLVKPFEIEELLVRIISLSKRRSGQASTLNVGDLILQLKACTATYAGEPVKLTPITFKLLEKLMREASKPVTRELLMQAIWGEDQPDSNSLKVHIHHLRKQLDKVNASLSIDTKAGFGFVLRKKTS</sequence>
<dbReference type="PANTHER" id="PTHR48111:SF22">
    <property type="entry name" value="REGULATOR OF RPOS"/>
    <property type="match status" value="1"/>
</dbReference>
<dbReference type="PANTHER" id="PTHR48111">
    <property type="entry name" value="REGULATOR OF RPOS"/>
    <property type="match status" value="1"/>
</dbReference>
<evidence type="ECO:0000256" key="7">
    <source>
        <dbReference type="PROSITE-ProRule" id="PRU01091"/>
    </source>
</evidence>
<dbReference type="GO" id="GO:0032993">
    <property type="term" value="C:protein-DNA complex"/>
    <property type="evidence" value="ECO:0007669"/>
    <property type="project" value="TreeGrafter"/>
</dbReference>
<dbReference type="PROSITE" id="PS50110">
    <property type="entry name" value="RESPONSE_REGULATORY"/>
    <property type="match status" value="1"/>
</dbReference>
<evidence type="ECO:0000256" key="3">
    <source>
        <dbReference type="ARBA" id="ARBA00023015"/>
    </source>
</evidence>
<dbReference type="InterPro" id="IPR001789">
    <property type="entry name" value="Sig_transdc_resp-reg_receiver"/>
</dbReference>
<dbReference type="CDD" id="cd00383">
    <property type="entry name" value="trans_reg_C"/>
    <property type="match status" value="1"/>
</dbReference>
<dbReference type="OrthoDB" id="9802426at2"/>
<dbReference type="RefSeq" id="WP_146785517.1">
    <property type="nucleotide sequence ID" value="NZ_VOLT01000003.1"/>
</dbReference>
<dbReference type="Pfam" id="PF00072">
    <property type="entry name" value="Response_reg"/>
    <property type="match status" value="1"/>
</dbReference>
<dbReference type="GO" id="GO:0000156">
    <property type="term" value="F:phosphorelay response regulator activity"/>
    <property type="evidence" value="ECO:0007669"/>
    <property type="project" value="TreeGrafter"/>
</dbReference>
<gene>
    <name evidence="10" type="ORF">ESZ36_06980</name>
</gene>